<evidence type="ECO:0000259" key="9">
    <source>
        <dbReference type="Pfam" id="PF25019"/>
    </source>
</evidence>
<dbReference type="Pfam" id="PF18052">
    <property type="entry name" value="Rx_N"/>
    <property type="match status" value="1"/>
</dbReference>
<gene>
    <name evidence="10" type="ORF">FSB_LOCUS33331</name>
</gene>
<dbReference type="CDD" id="cd14798">
    <property type="entry name" value="RX-CC_like"/>
    <property type="match status" value="1"/>
</dbReference>
<dbReference type="InterPro" id="IPR056789">
    <property type="entry name" value="LRR_R13L1-DRL21"/>
</dbReference>
<keyword evidence="5" id="KW-0067">ATP-binding</keyword>
<dbReference type="FunFam" id="1.10.10.10:FF:000322">
    <property type="entry name" value="Probable disease resistance protein At1g63360"/>
    <property type="match status" value="1"/>
</dbReference>
<evidence type="ECO:0000256" key="1">
    <source>
        <dbReference type="ARBA" id="ARBA00022614"/>
    </source>
</evidence>
<dbReference type="GO" id="GO:0006952">
    <property type="term" value="P:defense response"/>
    <property type="evidence" value="ECO:0007669"/>
    <property type="project" value="UniProtKB-KW"/>
</dbReference>
<dbReference type="PRINTS" id="PR00364">
    <property type="entry name" value="DISEASERSIST"/>
</dbReference>
<organism evidence="10">
    <name type="scientific">Fagus sylvatica</name>
    <name type="common">Beechnut</name>
    <dbReference type="NCBI Taxonomy" id="28930"/>
    <lineage>
        <taxon>Eukaryota</taxon>
        <taxon>Viridiplantae</taxon>
        <taxon>Streptophyta</taxon>
        <taxon>Embryophyta</taxon>
        <taxon>Tracheophyta</taxon>
        <taxon>Spermatophyta</taxon>
        <taxon>Magnoliopsida</taxon>
        <taxon>eudicotyledons</taxon>
        <taxon>Gunneridae</taxon>
        <taxon>Pentapetalae</taxon>
        <taxon>rosids</taxon>
        <taxon>fabids</taxon>
        <taxon>Fagales</taxon>
        <taxon>Fagaceae</taxon>
        <taxon>Fagus</taxon>
    </lineage>
</organism>
<dbReference type="GO" id="GO:0005524">
    <property type="term" value="F:ATP binding"/>
    <property type="evidence" value="ECO:0007669"/>
    <property type="project" value="UniProtKB-KW"/>
</dbReference>
<dbReference type="Pfam" id="PF25019">
    <property type="entry name" value="LRR_R13L1-DRL21"/>
    <property type="match status" value="1"/>
</dbReference>
<keyword evidence="1" id="KW-0433">Leucine-rich repeat</keyword>
<evidence type="ECO:0000256" key="2">
    <source>
        <dbReference type="ARBA" id="ARBA00022737"/>
    </source>
</evidence>
<dbReference type="GO" id="GO:0043531">
    <property type="term" value="F:ADP binding"/>
    <property type="evidence" value="ECO:0007669"/>
    <property type="project" value="InterPro"/>
</dbReference>
<dbReference type="InterPro" id="IPR036388">
    <property type="entry name" value="WH-like_DNA-bd_sf"/>
</dbReference>
<dbReference type="SUPFAM" id="SSF52058">
    <property type="entry name" value="L domain-like"/>
    <property type="match status" value="2"/>
</dbReference>
<keyword evidence="3" id="KW-0547">Nucleotide-binding</keyword>
<dbReference type="Gene3D" id="3.40.50.300">
    <property type="entry name" value="P-loop containing nucleotide triphosphate hydrolases"/>
    <property type="match status" value="1"/>
</dbReference>
<feature type="domain" description="R13L1/DRL21-like LRR repeat region" evidence="9">
    <location>
        <begin position="692"/>
        <end position="824"/>
    </location>
</feature>
<name>A0A2N9H1E4_FAGSY</name>
<reference evidence="10" key="1">
    <citation type="submission" date="2018-02" db="EMBL/GenBank/DDBJ databases">
        <authorList>
            <person name="Cohen D.B."/>
            <person name="Kent A.D."/>
        </authorList>
    </citation>
    <scope>NUCLEOTIDE SEQUENCE</scope>
</reference>
<evidence type="ECO:0000259" key="8">
    <source>
        <dbReference type="Pfam" id="PF23559"/>
    </source>
</evidence>
<dbReference type="Gene3D" id="3.80.10.10">
    <property type="entry name" value="Ribonuclease Inhibitor"/>
    <property type="match status" value="4"/>
</dbReference>
<dbReference type="InterPro" id="IPR038005">
    <property type="entry name" value="RX-like_CC"/>
</dbReference>
<feature type="domain" description="NB-ARC" evidence="6">
    <location>
        <begin position="188"/>
        <end position="352"/>
    </location>
</feature>
<dbReference type="Pfam" id="PF23559">
    <property type="entry name" value="WHD_DRP"/>
    <property type="match status" value="1"/>
</dbReference>
<dbReference type="PANTHER" id="PTHR36766:SF70">
    <property type="entry name" value="DISEASE RESISTANCE PROTEIN RGA4"/>
    <property type="match status" value="1"/>
</dbReference>
<keyword evidence="4" id="KW-0611">Plant defense</keyword>
<evidence type="ECO:0008006" key="11">
    <source>
        <dbReference type="Google" id="ProtNLM"/>
    </source>
</evidence>
<dbReference type="SUPFAM" id="SSF52540">
    <property type="entry name" value="P-loop containing nucleoside triphosphate hydrolases"/>
    <property type="match status" value="1"/>
</dbReference>
<evidence type="ECO:0000313" key="10">
    <source>
        <dbReference type="EMBL" id="SPD05449.1"/>
    </source>
</evidence>
<dbReference type="Gene3D" id="1.10.10.10">
    <property type="entry name" value="Winged helix-like DNA-binding domain superfamily/Winged helix DNA-binding domain"/>
    <property type="match status" value="1"/>
</dbReference>
<dbReference type="Pfam" id="PF00931">
    <property type="entry name" value="NB-ARC"/>
    <property type="match status" value="1"/>
</dbReference>
<dbReference type="PANTHER" id="PTHR36766">
    <property type="entry name" value="PLANT BROAD-SPECTRUM MILDEW RESISTANCE PROTEIN RPW8"/>
    <property type="match status" value="1"/>
</dbReference>
<keyword evidence="2" id="KW-0677">Repeat</keyword>
<dbReference type="InterPro" id="IPR027417">
    <property type="entry name" value="P-loop_NTPase"/>
</dbReference>
<dbReference type="FunFam" id="3.40.50.300:FF:001091">
    <property type="entry name" value="Probable disease resistance protein At1g61300"/>
    <property type="match status" value="1"/>
</dbReference>
<feature type="domain" description="Disease resistance protein winged helix" evidence="8">
    <location>
        <begin position="442"/>
        <end position="515"/>
    </location>
</feature>
<dbReference type="AlphaFoldDB" id="A0A2N9H1E4"/>
<protein>
    <recommendedName>
        <fullName evidence="11">AAA+ ATPase domain-containing protein</fullName>
    </recommendedName>
</protein>
<evidence type="ECO:0000259" key="7">
    <source>
        <dbReference type="Pfam" id="PF18052"/>
    </source>
</evidence>
<accession>A0A2N9H1E4</accession>
<dbReference type="InterPro" id="IPR032675">
    <property type="entry name" value="LRR_dom_sf"/>
</dbReference>
<evidence type="ECO:0000256" key="3">
    <source>
        <dbReference type="ARBA" id="ARBA00022741"/>
    </source>
</evidence>
<dbReference type="InterPro" id="IPR041118">
    <property type="entry name" value="Rx_N"/>
</dbReference>
<dbReference type="GO" id="GO:0051707">
    <property type="term" value="P:response to other organism"/>
    <property type="evidence" value="ECO:0007669"/>
    <property type="project" value="UniProtKB-ARBA"/>
</dbReference>
<dbReference type="InterPro" id="IPR058922">
    <property type="entry name" value="WHD_DRP"/>
</dbReference>
<dbReference type="Gene3D" id="1.10.8.430">
    <property type="entry name" value="Helical domain of apoptotic protease-activating factors"/>
    <property type="match status" value="1"/>
</dbReference>
<evidence type="ECO:0000256" key="5">
    <source>
        <dbReference type="ARBA" id="ARBA00022840"/>
    </source>
</evidence>
<dbReference type="InterPro" id="IPR002182">
    <property type="entry name" value="NB-ARC"/>
</dbReference>
<proteinExistence type="predicted"/>
<dbReference type="EMBL" id="OIVN01002665">
    <property type="protein sequence ID" value="SPD05449.1"/>
    <property type="molecule type" value="Genomic_DNA"/>
</dbReference>
<evidence type="ECO:0000256" key="4">
    <source>
        <dbReference type="ARBA" id="ARBA00022821"/>
    </source>
</evidence>
<dbReference type="InterPro" id="IPR042197">
    <property type="entry name" value="Apaf_helical"/>
</dbReference>
<feature type="domain" description="Disease resistance N-terminal" evidence="7">
    <location>
        <begin position="10"/>
        <end position="98"/>
    </location>
</feature>
<evidence type="ECO:0000259" key="6">
    <source>
        <dbReference type="Pfam" id="PF00931"/>
    </source>
</evidence>
<sequence>MAETIYSTYVVKEILNKLIPLATEQIGLAWGFKEELIRLRQSVEMIQDVLADAERRQVTDQSVRRWLQRLKDVAYDADDLLDELAYEILRRKVEIRYQMKRKVCFFFSISNPIAFRIKMANKVKSIGESLKKINDEAIGFGLHARLGLGNTNPEIIPKRETNPEINPKRETNPSIVHSDVVGRVGHASKIVDLLLSATNQQLSVIPIVGMAGLGKTTLAKLVYHDALVKRHFDETIWVCVSDDFDEKRILKTILESVTHEPSALGSTSAQLLKLQEELRGKRYLLILDDVWNENSLEWDALRSSLSGINSNAGNGIIITTRKHRVAQITGTLQQQNLEKLLDDECWSIIKKKLSLNEGIPLPPDLEAIGRDIAKKCGGVPLVAKVLGGMMSRTREKSEWSAIQNSENWNSLHNSNEMLPILKLSFDSLQSSSLKQCFAYCSIFPKDYDMKKEELIQYWMAEGFLQPSQGSNLVMEDIGNMYFDILLENSLFQDAENDYYGNIIGCKLHDVVHDLALSVSKFESLILKEDSVDDINHVRRLSIQCNGGTLPNISFSKDSVRKLRTFVSENKALCNTFVDFKGLRVLKLFGPTITELSDSIVGLIHLRLLHIFNTNIKALPKSITKLYNLQTLRIEACYYFEELPKDLIKLINLRHIYFNHEAYRKRLPKDLGKLTCLQTLKYFKVGQEAGNRIEELGHLNQLSGQLLIIGLENVRDKDEARSAHLAEKARIHELRLYWSVYSDRKVNHQNDEEVLEGLQPPQYLKGLVIVGFGGNKLPSWMLTNCDALSLFGNLIEINLINCSKCEEVPTLGHLPCLEVLEIERMGNVTCIGIGFYGMYSDDSYRKTLFPTLRRLKLNEMEGLVEWKDVMELTTTSVVFPCLEEFEVYECTNLRSIPSIQGAASLLQRLQILSCGVEVLPTGLRSCTSLQKLSISCCDKLISIPDLRELHSLTELEIGDCPSLKSIPHLQELHSLTKLAIVNCAKLTRLPGELECLTRLNTLKIGGFYELDAFPSLSSILHSHASLEKLYLYGWYKLNSLPEEIQYFTALKHLVIFNFERLEALPEWLGNLSSLQSLMFSRCENLMDLPTAQVMGRLTKLEELHMNQCPKLKERYEGNSERSNIAHIPKVLINWSPIKR</sequence>
<dbReference type="Gene3D" id="1.20.5.4130">
    <property type="match status" value="1"/>
</dbReference>